<dbReference type="Proteomes" id="UP000789901">
    <property type="component" value="Unassembled WGS sequence"/>
</dbReference>
<proteinExistence type="predicted"/>
<evidence type="ECO:0000313" key="1">
    <source>
        <dbReference type="EMBL" id="CAG8739827.1"/>
    </source>
</evidence>
<dbReference type="EMBL" id="CAJVQB010010435">
    <property type="protein sequence ID" value="CAG8739827.1"/>
    <property type="molecule type" value="Genomic_DNA"/>
</dbReference>
<keyword evidence="2" id="KW-1185">Reference proteome</keyword>
<reference evidence="1 2" key="1">
    <citation type="submission" date="2021-06" db="EMBL/GenBank/DDBJ databases">
        <authorList>
            <person name="Kallberg Y."/>
            <person name="Tangrot J."/>
            <person name="Rosling A."/>
        </authorList>
    </citation>
    <scope>NUCLEOTIDE SEQUENCE [LARGE SCALE GENOMIC DNA]</scope>
    <source>
        <strain evidence="1 2">120-4 pot B 10/14</strain>
    </source>
</reference>
<comment type="caution">
    <text evidence="1">The sequence shown here is derived from an EMBL/GenBank/DDBJ whole genome shotgun (WGS) entry which is preliminary data.</text>
</comment>
<sequence length="107" mass="12468">MAKGIETLPAGLEATAYNIDPLNNTSCHWCEKELQTVEHFALNCKVSKEIWRTSYHFLETNQEESLSVFLEEIFSASNISNYKSTQAAMWLHMNVMNEIWCFYTTHR</sequence>
<evidence type="ECO:0000313" key="2">
    <source>
        <dbReference type="Proteomes" id="UP000789901"/>
    </source>
</evidence>
<protein>
    <submittedName>
        <fullName evidence="1">23962_t:CDS:1</fullName>
    </submittedName>
</protein>
<accession>A0ABN7V7C2</accession>
<organism evidence="1 2">
    <name type="scientific">Gigaspora margarita</name>
    <dbReference type="NCBI Taxonomy" id="4874"/>
    <lineage>
        <taxon>Eukaryota</taxon>
        <taxon>Fungi</taxon>
        <taxon>Fungi incertae sedis</taxon>
        <taxon>Mucoromycota</taxon>
        <taxon>Glomeromycotina</taxon>
        <taxon>Glomeromycetes</taxon>
        <taxon>Diversisporales</taxon>
        <taxon>Gigasporaceae</taxon>
        <taxon>Gigaspora</taxon>
    </lineage>
</organism>
<name>A0ABN7V7C2_GIGMA</name>
<gene>
    <name evidence="1" type="ORF">GMARGA_LOCUS15263</name>
</gene>